<dbReference type="PROSITE" id="PS51673">
    <property type="entry name" value="SUZ"/>
    <property type="match status" value="1"/>
</dbReference>
<organism evidence="6 7">
    <name type="scientific">Cloeon dipterum</name>
    <dbReference type="NCBI Taxonomy" id="197152"/>
    <lineage>
        <taxon>Eukaryota</taxon>
        <taxon>Metazoa</taxon>
        <taxon>Ecdysozoa</taxon>
        <taxon>Arthropoda</taxon>
        <taxon>Hexapoda</taxon>
        <taxon>Insecta</taxon>
        <taxon>Pterygota</taxon>
        <taxon>Palaeoptera</taxon>
        <taxon>Ephemeroptera</taxon>
        <taxon>Pisciforma</taxon>
        <taxon>Baetidae</taxon>
        <taxon>Cloeon</taxon>
    </lineage>
</organism>
<feature type="region of interest" description="Disordered" evidence="3">
    <location>
        <begin position="58"/>
        <end position="87"/>
    </location>
</feature>
<evidence type="ECO:0000256" key="1">
    <source>
        <dbReference type="ARBA" id="ARBA00007124"/>
    </source>
</evidence>
<evidence type="ECO:0000259" key="5">
    <source>
        <dbReference type="PROSITE" id="PS51938"/>
    </source>
</evidence>
<reference evidence="6 7" key="1">
    <citation type="submission" date="2020-04" db="EMBL/GenBank/DDBJ databases">
        <authorList>
            <person name="Alioto T."/>
            <person name="Alioto T."/>
            <person name="Gomez Garrido J."/>
        </authorList>
    </citation>
    <scope>NUCLEOTIDE SEQUENCE [LARGE SCALE GENOMIC DNA]</scope>
</reference>
<evidence type="ECO:0000256" key="2">
    <source>
        <dbReference type="ARBA" id="ARBA00044802"/>
    </source>
</evidence>
<accession>A0A8S1CMK7</accession>
<sequence length="167" mass="18653">MAAIEDNDACESWEELEDSGELDKKLNIIQSKKEEKSKKSNEAVVIIQDESLRSMLSPQEPTVKILKRPTKTNDNQVTPDQPVRRHKTLQEREQEYAEARLRILGSACSPSEVTNAADNVRGVQTVTANGHISGPNSVDQQLLRQDFDTNVIRVPKGPDGSKGFSRR</sequence>
<dbReference type="PANTHER" id="PTHR31796:SF2">
    <property type="entry name" value="SUZ DOMAIN-CONTAINING PROTEIN 1"/>
    <property type="match status" value="1"/>
</dbReference>
<dbReference type="EMBL" id="CADEPI010000077">
    <property type="protein sequence ID" value="CAB3372844.1"/>
    <property type="molecule type" value="Genomic_DNA"/>
</dbReference>
<feature type="domain" description="SUZ" evidence="4">
    <location>
        <begin position="40"/>
        <end position="108"/>
    </location>
</feature>
<dbReference type="Pfam" id="PF12752">
    <property type="entry name" value="SUZ"/>
    <property type="match status" value="1"/>
</dbReference>
<dbReference type="PANTHER" id="PTHR31796">
    <property type="entry name" value="SUZ DOMAIN-CONTAINING PROTEIN 1"/>
    <property type="match status" value="1"/>
</dbReference>
<dbReference type="InterPro" id="IPR024771">
    <property type="entry name" value="SUZ"/>
</dbReference>
<evidence type="ECO:0000313" key="6">
    <source>
        <dbReference type="EMBL" id="CAB3372844.1"/>
    </source>
</evidence>
<keyword evidence="7" id="KW-1185">Reference proteome</keyword>
<feature type="region of interest" description="Disordered" evidence="3">
    <location>
        <begin position="1"/>
        <end position="21"/>
    </location>
</feature>
<protein>
    <recommendedName>
        <fullName evidence="2">SUZ RNA-binding domain-containing</fullName>
    </recommendedName>
</protein>
<proteinExistence type="inferred from homology"/>
<comment type="similarity">
    <text evidence="1">Belongs to the SZRD1 family.</text>
</comment>
<feature type="domain" description="SUZ-C" evidence="5">
    <location>
        <begin position="111"/>
        <end position="167"/>
    </location>
</feature>
<dbReference type="InterPro" id="IPR024642">
    <property type="entry name" value="SUZ-C"/>
</dbReference>
<evidence type="ECO:0000313" key="7">
    <source>
        <dbReference type="Proteomes" id="UP000494165"/>
    </source>
</evidence>
<dbReference type="Proteomes" id="UP000494165">
    <property type="component" value="Unassembled WGS sequence"/>
</dbReference>
<gene>
    <name evidence="6" type="ORF">CLODIP_2_CD01905</name>
</gene>
<feature type="compositionally biased region" description="Acidic residues" evidence="3">
    <location>
        <begin position="1"/>
        <end position="20"/>
    </location>
</feature>
<name>A0A8S1CMK7_9INSE</name>
<comment type="caution">
    <text evidence="6">The sequence shown here is derived from an EMBL/GenBank/DDBJ whole genome shotgun (WGS) entry which is preliminary data.</text>
</comment>
<evidence type="ECO:0000256" key="3">
    <source>
        <dbReference type="SAM" id="MobiDB-lite"/>
    </source>
</evidence>
<dbReference type="PROSITE" id="PS51938">
    <property type="entry name" value="SUZ_C"/>
    <property type="match status" value="1"/>
</dbReference>
<dbReference type="InterPro" id="IPR039228">
    <property type="entry name" value="SZRD1"/>
</dbReference>
<evidence type="ECO:0000259" key="4">
    <source>
        <dbReference type="PROSITE" id="PS51673"/>
    </source>
</evidence>
<dbReference type="Pfam" id="PF12901">
    <property type="entry name" value="SUZ-C"/>
    <property type="match status" value="1"/>
</dbReference>
<dbReference type="AlphaFoldDB" id="A0A8S1CMK7"/>
<dbReference type="OrthoDB" id="5373615at2759"/>